<evidence type="ECO:0000313" key="4">
    <source>
        <dbReference type="EMBL" id="VAW30847.1"/>
    </source>
</evidence>
<feature type="region of interest" description="Disordered" evidence="1">
    <location>
        <begin position="285"/>
        <end position="310"/>
    </location>
</feature>
<name>A0A3B0UZA2_9ZZZZ</name>
<feature type="compositionally biased region" description="Pro residues" evidence="1">
    <location>
        <begin position="299"/>
        <end position="310"/>
    </location>
</feature>
<feature type="region of interest" description="Disordered" evidence="1">
    <location>
        <begin position="33"/>
        <end position="53"/>
    </location>
</feature>
<dbReference type="Gene3D" id="3.90.1210.10">
    <property type="entry name" value="Antifreeze-like/N-acetylneuraminic acid synthase C-terminal domain"/>
    <property type="match status" value="1"/>
</dbReference>
<keyword evidence="2" id="KW-0812">Transmembrane</keyword>
<dbReference type="AlphaFoldDB" id="A0A3B0UZA2"/>
<evidence type="ECO:0000259" key="3">
    <source>
        <dbReference type="Pfam" id="PF08666"/>
    </source>
</evidence>
<sequence>MSRRTILIIVFITGVILASIALVFFLNQQNQPTGITTDPPVNGENGGAPPPDGVDNAEPVETRSTMIDVVVSLQTVPRGHQMTADILALDMRPVESVSNNIITNIDDALDLFARTDIYQGETLTFDTLVDDITLVGSENYGPSSLIPPGFVAQSVPMNRLTGVAYGLSEGDYVDIMVTFLFYQIDEEFQTYLPNNAAFYLEELIDAVEAAGSGTFTDTTTVPIIFALEPVGRFEELPTGDLAHITPNEEDTMARPVPVTMIIQNARVVQVGQYQLPGNPADLIPTPTVEPVDEGEATPTPAPAVAPTSTPSPPDVMVVALQPQQQLLLRYAVEVNAQVFFALRGVNDGQLYSVENMTLDFLMDRFNLEVPPNLGYSVESTIRQITPTPPPEEESVPEGG</sequence>
<feature type="domain" description="SAF" evidence="3">
    <location>
        <begin position="68"/>
        <end position="128"/>
    </location>
</feature>
<dbReference type="Pfam" id="PF08666">
    <property type="entry name" value="SAF"/>
    <property type="match status" value="1"/>
</dbReference>
<dbReference type="CDD" id="cd11614">
    <property type="entry name" value="SAF_CpaB_FlgA_like"/>
    <property type="match status" value="1"/>
</dbReference>
<evidence type="ECO:0000256" key="1">
    <source>
        <dbReference type="SAM" id="MobiDB-lite"/>
    </source>
</evidence>
<protein>
    <recommendedName>
        <fullName evidence="3">SAF domain-containing protein</fullName>
    </recommendedName>
</protein>
<keyword evidence="2" id="KW-1133">Transmembrane helix</keyword>
<feature type="transmembrane region" description="Helical" evidence="2">
    <location>
        <begin position="7"/>
        <end position="26"/>
    </location>
</feature>
<dbReference type="EMBL" id="UOEU01000095">
    <property type="protein sequence ID" value="VAW30847.1"/>
    <property type="molecule type" value="Genomic_DNA"/>
</dbReference>
<dbReference type="InterPro" id="IPR013974">
    <property type="entry name" value="SAF"/>
</dbReference>
<proteinExistence type="predicted"/>
<keyword evidence="2" id="KW-0472">Membrane</keyword>
<evidence type="ECO:0000256" key="2">
    <source>
        <dbReference type="SAM" id="Phobius"/>
    </source>
</evidence>
<reference evidence="4" key="1">
    <citation type="submission" date="2018-06" db="EMBL/GenBank/DDBJ databases">
        <authorList>
            <person name="Zhirakovskaya E."/>
        </authorList>
    </citation>
    <scope>NUCLEOTIDE SEQUENCE</scope>
</reference>
<gene>
    <name evidence="4" type="ORF">MNBD_CHLOROFLEXI01-3112</name>
</gene>
<accession>A0A3B0UZA2</accession>
<organism evidence="4">
    <name type="scientific">hydrothermal vent metagenome</name>
    <dbReference type="NCBI Taxonomy" id="652676"/>
    <lineage>
        <taxon>unclassified sequences</taxon>
        <taxon>metagenomes</taxon>
        <taxon>ecological metagenomes</taxon>
    </lineage>
</organism>